<name>A0A2P5DAT6_PARAD</name>
<dbReference type="Proteomes" id="UP000237105">
    <property type="component" value="Unassembled WGS sequence"/>
</dbReference>
<feature type="region of interest" description="Disordered" evidence="1">
    <location>
        <begin position="50"/>
        <end position="69"/>
    </location>
</feature>
<dbReference type="EMBL" id="JXTB01000050">
    <property type="protein sequence ID" value="PON70399.1"/>
    <property type="molecule type" value="Genomic_DNA"/>
</dbReference>
<reference evidence="3" key="1">
    <citation type="submission" date="2016-06" db="EMBL/GenBank/DDBJ databases">
        <title>Parallel loss of symbiosis genes in relatives of nitrogen-fixing non-legume Parasponia.</title>
        <authorList>
            <person name="Van Velzen R."/>
            <person name="Holmer R."/>
            <person name="Bu F."/>
            <person name="Rutten L."/>
            <person name="Van Zeijl A."/>
            <person name="Liu W."/>
            <person name="Santuari L."/>
            <person name="Cao Q."/>
            <person name="Sharma T."/>
            <person name="Shen D."/>
            <person name="Roswanjaya Y."/>
            <person name="Wardhani T."/>
            <person name="Kalhor M.S."/>
            <person name="Jansen J."/>
            <person name="Van den Hoogen J."/>
            <person name="Gungor B."/>
            <person name="Hartog M."/>
            <person name="Hontelez J."/>
            <person name="Verver J."/>
            <person name="Yang W.-C."/>
            <person name="Schijlen E."/>
            <person name="Repin R."/>
            <person name="Schilthuizen M."/>
            <person name="Schranz E."/>
            <person name="Heidstra R."/>
            <person name="Miyata K."/>
            <person name="Fedorova E."/>
            <person name="Kohlen W."/>
            <person name="Bisseling T."/>
            <person name="Smit S."/>
            <person name="Geurts R."/>
        </authorList>
    </citation>
    <scope>NUCLEOTIDE SEQUENCE [LARGE SCALE GENOMIC DNA]</scope>
    <source>
        <strain evidence="3">cv. WU1-14</strain>
    </source>
</reference>
<organism evidence="2 3">
    <name type="scientific">Parasponia andersonii</name>
    <name type="common">Sponia andersonii</name>
    <dbReference type="NCBI Taxonomy" id="3476"/>
    <lineage>
        <taxon>Eukaryota</taxon>
        <taxon>Viridiplantae</taxon>
        <taxon>Streptophyta</taxon>
        <taxon>Embryophyta</taxon>
        <taxon>Tracheophyta</taxon>
        <taxon>Spermatophyta</taxon>
        <taxon>Magnoliopsida</taxon>
        <taxon>eudicotyledons</taxon>
        <taxon>Gunneridae</taxon>
        <taxon>Pentapetalae</taxon>
        <taxon>rosids</taxon>
        <taxon>fabids</taxon>
        <taxon>Rosales</taxon>
        <taxon>Cannabaceae</taxon>
        <taxon>Parasponia</taxon>
    </lineage>
</organism>
<keyword evidence="3" id="KW-1185">Reference proteome</keyword>
<dbReference type="AlphaFoldDB" id="A0A2P5DAT6"/>
<gene>
    <name evidence="2" type="ORF">PanWU01x14_080680</name>
</gene>
<evidence type="ECO:0000256" key="1">
    <source>
        <dbReference type="SAM" id="MobiDB-lite"/>
    </source>
</evidence>
<evidence type="ECO:0000313" key="3">
    <source>
        <dbReference type="Proteomes" id="UP000237105"/>
    </source>
</evidence>
<sequence>MLSTRQKCRAKNRTNFSSIIYRDVVDNNVMHALQENWLSLNIFIGETRRRKSVGKGNLPTKHPETSANEHFTDVKTSCAKACR</sequence>
<accession>A0A2P5DAT6</accession>
<comment type="caution">
    <text evidence="2">The sequence shown here is derived from an EMBL/GenBank/DDBJ whole genome shotgun (WGS) entry which is preliminary data.</text>
</comment>
<evidence type="ECO:0000313" key="2">
    <source>
        <dbReference type="EMBL" id="PON70399.1"/>
    </source>
</evidence>
<protein>
    <submittedName>
        <fullName evidence="2">Uncharacterized protein</fullName>
    </submittedName>
</protein>
<proteinExistence type="predicted"/>